<reference evidence="3" key="1">
    <citation type="submission" date="2016-06" db="EMBL/GenBank/DDBJ databases">
        <title>Parallel loss of symbiosis genes in relatives of nitrogen-fixing non-legume Parasponia.</title>
        <authorList>
            <person name="Van Velzen R."/>
            <person name="Holmer R."/>
            <person name="Bu F."/>
            <person name="Rutten L."/>
            <person name="Van Zeijl A."/>
            <person name="Liu W."/>
            <person name="Santuari L."/>
            <person name="Cao Q."/>
            <person name="Sharma T."/>
            <person name="Shen D."/>
            <person name="Roswanjaya Y."/>
            <person name="Wardhani T."/>
            <person name="Kalhor M.S."/>
            <person name="Jansen J."/>
            <person name="Van den Hoogen J."/>
            <person name="Gungor B."/>
            <person name="Hartog M."/>
            <person name="Hontelez J."/>
            <person name="Verver J."/>
            <person name="Yang W.-C."/>
            <person name="Schijlen E."/>
            <person name="Repin R."/>
            <person name="Schilthuizen M."/>
            <person name="Schranz E."/>
            <person name="Heidstra R."/>
            <person name="Miyata K."/>
            <person name="Fedorova E."/>
            <person name="Kohlen W."/>
            <person name="Bisseling T."/>
            <person name="Smit S."/>
            <person name="Geurts R."/>
        </authorList>
    </citation>
    <scope>NUCLEOTIDE SEQUENCE [LARGE SCALE GENOMIC DNA]</scope>
    <source>
        <strain evidence="3">cv. WU1-14</strain>
    </source>
</reference>
<sequence length="60" mass="6613">ERSLGEEVCKRGQQSNTWGQGSRDKVRLGQQSKALSGAAGIFNDTHLIPNWVSQKKAQQC</sequence>
<accession>A0A2P5CPE3</accession>
<comment type="caution">
    <text evidence="2">The sequence shown here is derived from an EMBL/GenBank/DDBJ whole genome shotgun (WGS) entry which is preliminary data.</text>
</comment>
<evidence type="ECO:0000313" key="2">
    <source>
        <dbReference type="EMBL" id="PON62901.1"/>
    </source>
</evidence>
<organism evidence="2 3">
    <name type="scientific">Parasponia andersonii</name>
    <name type="common">Sponia andersonii</name>
    <dbReference type="NCBI Taxonomy" id="3476"/>
    <lineage>
        <taxon>Eukaryota</taxon>
        <taxon>Viridiplantae</taxon>
        <taxon>Streptophyta</taxon>
        <taxon>Embryophyta</taxon>
        <taxon>Tracheophyta</taxon>
        <taxon>Spermatophyta</taxon>
        <taxon>Magnoliopsida</taxon>
        <taxon>eudicotyledons</taxon>
        <taxon>Gunneridae</taxon>
        <taxon>Pentapetalae</taxon>
        <taxon>rosids</taxon>
        <taxon>fabids</taxon>
        <taxon>Rosales</taxon>
        <taxon>Cannabaceae</taxon>
        <taxon>Parasponia</taxon>
    </lineage>
</organism>
<feature type="non-terminal residue" evidence="2">
    <location>
        <position position="1"/>
    </location>
</feature>
<feature type="compositionally biased region" description="Basic and acidic residues" evidence="1">
    <location>
        <begin position="1"/>
        <end position="10"/>
    </location>
</feature>
<keyword evidence="3" id="KW-1185">Reference proteome</keyword>
<feature type="region of interest" description="Disordered" evidence="1">
    <location>
        <begin position="1"/>
        <end position="26"/>
    </location>
</feature>
<dbReference type="AlphaFoldDB" id="A0A2P5CPE3"/>
<dbReference type="Proteomes" id="UP000237105">
    <property type="component" value="Unassembled WGS sequence"/>
</dbReference>
<gene>
    <name evidence="2" type="ORF">PanWU01x14_135770</name>
</gene>
<protein>
    <submittedName>
        <fullName evidence="2">Uncharacterized protein</fullName>
    </submittedName>
</protein>
<name>A0A2P5CPE3_PARAD</name>
<evidence type="ECO:0000256" key="1">
    <source>
        <dbReference type="SAM" id="MobiDB-lite"/>
    </source>
</evidence>
<dbReference type="EMBL" id="JXTB01000109">
    <property type="protein sequence ID" value="PON62901.1"/>
    <property type="molecule type" value="Genomic_DNA"/>
</dbReference>
<evidence type="ECO:0000313" key="3">
    <source>
        <dbReference type="Proteomes" id="UP000237105"/>
    </source>
</evidence>
<proteinExistence type="predicted"/>